<sequence>MNDKLKRILVTLCLFIALLVVMYLTSYWLSNHHAAYMTFQYEHNVLWIAALVSLLLSFQLIILLFPFHWMIKLLLAPIVGFISIVATYILFGGN</sequence>
<dbReference type="AlphaFoldDB" id="A0A1F5GYT5"/>
<evidence type="ECO:0000313" key="3">
    <source>
        <dbReference type="Proteomes" id="UP000176740"/>
    </source>
</evidence>
<feature type="transmembrane region" description="Helical" evidence="1">
    <location>
        <begin position="73"/>
        <end position="91"/>
    </location>
</feature>
<evidence type="ECO:0000313" key="2">
    <source>
        <dbReference type="EMBL" id="OGD96955.1"/>
    </source>
</evidence>
<accession>A0A1F5GYT5</accession>
<keyword evidence="1" id="KW-0472">Membrane</keyword>
<gene>
    <name evidence="2" type="ORF">A3A49_02455</name>
</gene>
<keyword evidence="1" id="KW-1133">Transmembrane helix</keyword>
<feature type="transmembrane region" description="Helical" evidence="1">
    <location>
        <begin position="7"/>
        <end position="25"/>
    </location>
</feature>
<protein>
    <submittedName>
        <fullName evidence="2">Uncharacterized protein</fullName>
    </submittedName>
</protein>
<keyword evidence="1" id="KW-0812">Transmembrane</keyword>
<name>A0A1F5GYT5_9BACT</name>
<organism evidence="2 3">
    <name type="scientific">Candidatus Curtissbacteria bacterium RIFCSPLOWO2_01_FULL_38_11b</name>
    <dbReference type="NCBI Taxonomy" id="1797725"/>
    <lineage>
        <taxon>Bacteria</taxon>
        <taxon>Candidatus Curtissiibacteriota</taxon>
    </lineage>
</organism>
<comment type="caution">
    <text evidence="2">The sequence shown here is derived from an EMBL/GenBank/DDBJ whole genome shotgun (WGS) entry which is preliminary data.</text>
</comment>
<feature type="transmembrane region" description="Helical" evidence="1">
    <location>
        <begin position="45"/>
        <end position="66"/>
    </location>
</feature>
<proteinExistence type="predicted"/>
<dbReference type="EMBL" id="MFBO01000041">
    <property type="protein sequence ID" value="OGD96955.1"/>
    <property type="molecule type" value="Genomic_DNA"/>
</dbReference>
<dbReference type="Proteomes" id="UP000176740">
    <property type="component" value="Unassembled WGS sequence"/>
</dbReference>
<reference evidence="2 3" key="1">
    <citation type="journal article" date="2016" name="Nat. Commun.">
        <title>Thousands of microbial genomes shed light on interconnected biogeochemical processes in an aquifer system.</title>
        <authorList>
            <person name="Anantharaman K."/>
            <person name="Brown C.T."/>
            <person name="Hug L.A."/>
            <person name="Sharon I."/>
            <person name="Castelle C.J."/>
            <person name="Probst A.J."/>
            <person name="Thomas B.C."/>
            <person name="Singh A."/>
            <person name="Wilkins M.J."/>
            <person name="Karaoz U."/>
            <person name="Brodie E.L."/>
            <person name="Williams K.H."/>
            <person name="Hubbard S.S."/>
            <person name="Banfield J.F."/>
        </authorList>
    </citation>
    <scope>NUCLEOTIDE SEQUENCE [LARGE SCALE GENOMIC DNA]</scope>
</reference>
<evidence type="ECO:0000256" key="1">
    <source>
        <dbReference type="SAM" id="Phobius"/>
    </source>
</evidence>